<evidence type="ECO:0000313" key="4">
    <source>
        <dbReference type="Proteomes" id="UP000272528"/>
    </source>
</evidence>
<dbReference type="CDD" id="cd08893">
    <property type="entry name" value="SRPBCC_CalC_Aha1-like_GntR-HTH"/>
    <property type="match status" value="1"/>
</dbReference>
<comment type="similarity">
    <text evidence="1">Belongs to the AHA1 family.</text>
</comment>
<gene>
    <name evidence="3" type="ORF">EJC50_07925</name>
</gene>
<name>A0A3Q8X5V9_9BACL</name>
<reference evidence="4" key="1">
    <citation type="submission" date="2018-12" db="EMBL/GenBank/DDBJ databases">
        <title>Genome sequence of Peanibacillus sp.</title>
        <authorList>
            <person name="Subramani G."/>
            <person name="Srinivasan S."/>
            <person name="Kim M.K."/>
        </authorList>
    </citation>
    <scope>NUCLEOTIDE SEQUENCE [LARGE SCALE GENOMIC DNA]</scope>
    <source>
        <strain evidence="4">18JY67-1</strain>
    </source>
</reference>
<protein>
    <submittedName>
        <fullName evidence="3">ATPase</fullName>
    </submittedName>
</protein>
<evidence type="ECO:0000256" key="1">
    <source>
        <dbReference type="ARBA" id="ARBA00006817"/>
    </source>
</evidence>
<keyword evidence="4" id="KW-1185">Reference proteome</keyword>
<organism evidence="3 4">
    <name type="scientific">Paenibacillus albus</name>
    <dbReference type="NCBI Taxonomy" id="2495582"/>
    <lineage>
        <taxon>Bacteria</taxon>
        <taxon>Bacillati</taxon>
        <taxon>Bacillota</taxon>
        <taxon>Bacilli</taxon>
        <taxon>Bacillales</taxon>
        <taxon>Paenibacillaceae</taxon>
        <taxon>Paenibacillus</taxon>
    </lineage>
</organism>
<accession>A0A3Q8X5V9</accession>
<dbReference type="Gene3D" id="3.30.530.20">
    <property type="match status" value="1"/>
</dbReference>
<dbReference type="InterPro" id="IPR013538">
    <property type="entry name" value="ASHA1/2-like_C"/>
</dbReference>
<feature type="domain" description="Activator of Hsp90 ATPase homologue 1/2-like C-terminal" evidence="2">
    <location>
        <begin position="15"/>
        <end position="142"/>
    </location>
</feature>
<dbReference type="KEGG" id="palb:EJC50_07925"/>
<dbReference type="Proteomes" id="UP000272528">
    <property type="component" value="Chromosome"/>
</dbReference>
<proteinExistence type="inferred from homology"/>
<evidence type="ECO:0000313" key="3">
    <source>
        <dbReference type="EMBL" id="AZN39599.1"/>
    </source>
</evidence>
<dbReference type="Pfam" id="PF08327">
    <property type="entry name" value="AHSA1"/>
    <property type="match status" value="1"/>
</dbReference>
<sequence>MTTTKSFVYTTYIATTPERLWEALTSGDFTEQYFFGSRIVSDWNEGSQVTYSRGGEVTDYGTIMKCEPNRLLSFTWNYVADKSGRAEPSRVTFQLVPMKGAVKLTLKHENLNPSDIVDRDDTFEGLNNGWPAILSNLKTLLETGRTLPPVSLH</sequence>
<dbReference type="EMBL" id="CP034437">
    <property type="protein sequence ID" value="AZN39599.1"/>
    <property type="molecule type" value="Genomic_DNA"/>
</dbReference>
<dbReference type="SUPFAM" id="SSF55961">
    <property type="entry name" value="Bet v1-like"/>
    <property type="match status" value="1"/>
</dbReference>
<dbReference type="AlphaFoldDB" id="A0A3Q8X5V9"/>
<dbReference type="OrthoDB" id="9800600at2"/>
<dbReference type="InterPro" id="IPR023393">
    <property type="entry name" value="START-like_dom_sf"/>
</dbReference>
<dbReference type="RefSeq" id="WP_126014329.1">
    <property type="nucleotide sequence ID" value="NZ_CP034437.1"/>
</dbReference>
<evidence type="ECO:0000259" key="2">
    <source>
        <dbReference type="Pfam" id="PF08327"/>
    </source>
</evidence>